<evidence type="ECO:0000256" key="2">
    <source>
        <dbReference type="SAM" id="SignalP"/>
    </source>
</evidence>
<dbReference type="Pfam" id="PF23658">
    <property type="entry name" value="PDZ_CPAF_rel"/>
    <property type="match status" value="1"/>
</dbReference>
<feature type="domain" description="CPAF-like PDZ" evidence="4">
    <location>
        <begin position="159"/>
        <end position="275"/>
    </location>
</feature>
<evidence type="ECO:0000313" key="6">
    <source>
        <dbReference type="Proteomes" id="UP000294847"/>
    </source>
</evidence>
<keyword evidence="2" id="KW-0732">Signal</keyword>
<dbReference type="Pfam" id="PF03572">
    <property type="entry name" value="Peptidase_S41"/>
    <property type="match status" value="1"/>
</dbReference>
<dbReference type="PANTHER" id="PTHR37049:SF4">
    <property type="entry name" value="RHODANESE DOMAIN-CONTAINING PROTEIN"/>
    <property type="match status" value="1"/>
</dbReference>
<feature type="domain" description="Tail specific protease" evidence="3">
    <location>
        <begin position="364"/>
        <end position="434"/>
    </location>
</feature>
<sequence length="773" mass="83209">MRFPVLLGLAQITAANVVPRQSSSTVDVGKSTLTADPADLDGACSLAIRTAATNTKFRPSLALNCLQSIPVNVNTDLTLLDQLTYHAETLSTLGYLKAPPAGYLIPGVDIMGAFDEMRKKLKDGKYANQYHFMEEVFNVYHAASESHFTWRPMILNAFTFSRGLNLVSVSQDGIELPKVYAEEDFMKSQGDGYKASPIVSIDGSPIEDVIARESFNVLAQDPDAKYNQLMQGHGIHSIGGEFWKNWHTAGVPDMHNVTFANSSTAVYVNSASYSGGVTGIQSAEDISKAYLLPTDSEGGMSAFELNASDDGSFASAISAMQLNSVSKRDIEPRDLFKPERLKPFVSHKLGMMYGYFLDKPDFTDVCVLAIPSFSSNGTSNFRTELEDTRRVAREFVSKCKAANRNRIVLDVSGNGGGNYAAGVELFRNFFPKAEHRQAYSFRVSPFMRYLATNMDDVEKTTFYQQDPREYKPSFDEFFKPSSDIKQDALTGHVLIEPSSIASNFGGDAIDTSKEPPFKADDVIILSDGHAGSTCAGIVSLFYREAGVRVVAFGGRPLERPMQGIGGTRGGFGYDEPMFRNLSDAFNAGGRARRPDPPSGVKRPPRWPLAVQSLFNWRTNWNNEFAVGAAADAVPLHFSYEAAHCRRFYRAENVVDHKTTWADAAAVAWKGAKCVKGSTVNGDATIGQGGMDGAPAFSEDVRSRQRYVGLGAVNNGVAATGQLPPQGGRKAGSGPGGGGGGGGGDSKKDAADGLRASVFTVAGVAALAAALLVV</sequence>
<dbReference type="InterPro" id="IPR005151">
    <property type="entry name" value="Tail-specific_protease"/>
</dbReference>
<dbReference type="InterPro" id="IPR029045">
    <property type="entry name" value="ClpP/crotonase-like_dom_sf"/>
</dbReference>
<dbReference type="SUPFAM" id="SSF52096">
    <property type="entry name" value="ClpP/crotonase"/>
    <property type="match status" value="1"/>
</dbReference>
<gene>
    <name evidence="5" type="ORF">PoMZ_05952</name>
</gene>
<reference evidence="5 6" key="1">
    <citation type="journal article" date="2019" name="Mol. Biol. Evol.">
        <title>Blast fungal genomes show frequent chromosomal changes, gene gains and losses, and effector gene turnover.</title>
        <authorList>
            <person name="Gomez Luciano L.B."/>
            <person name="Jason Tsai I."/>
            <person name="Chuma I."/>
            <person name="Tosa Y."/>
            <person name="Chen Y.H."/>
            <person name="Li J.Y."/>
            <person name="Li M.Y."/>
            <person name="Jade Lu M.Y."/>
            <person name="Nakayashiki H."/>
            <person name="Li W.H."/>
        </authorList>
    </citation>
    <scope>NUCLEOTIDE SEQUENCE [LARGE SCALE GENOMIC DNA]</scope>
    <source>
        <strain evidence="5">MZ5-1-6</strain>
    </source>
</reference>
<organism evidence="5 6">
    <name type="scientific">Pyricularia oryzae</name>
    <name type="common">Rice blast fungus</name>
    <name type="synonym">Magnaporthe oryzae</name>
    <dbReference type="NCBI Taxonomy" id="318829"/>
    <lineage>
        <taxon>Eukaryota</taxon>
        <taxon>Fungi</taxon>
        <taxon>Dikarya</taxon>
        <taxon>Ascomycota</taxon>
        <taxon>Pezizomycotina</taxon>
        <taxon>Sordariomycetes</taxon>
        <taxon>Sordariomycetidae</taxon>
        <taxon>Magnaporthales</taxon>
        <taxon>Pyriculariaceae</taxon>
        <taxon>Pyricularia</taxon>
    </lineage>
</organism>
<dbReference type="GO" id="GO:0006508">
    <property type="term" value="P:proteolysis"/>
    <property type="evidence" value="ECO:0007669"/>
    <property type="project" value="InterPro"/>
</dbReference>
<dbReference type="AlphaFoldDB" id="A0A4P7NPM0"/>
<feature type="compositionally biased region" description="Gly residues" evidence="1">
    <location>
        <begin position="728"/>
        <end position="743"/>
    </location>
</feature>
<protein>
    <submittedName>
        <fullName evidence="5">Uncharacterized protein</fullName>
    </submittedName>
</protein>
<dbReference type="PANTHER" id="PTHR37049">
    <property type="entry name" value="PEPTIDASE S41 FAMILY PROTEIN"/>
    <property type="match status" value="1"/>
</dbReference>
<dbReference type="Proteomes" id="UP000294847">
    <property type="component" value="Chromosome 6"/>
</dbReference>
<feature type="signal peptide" evidence="2">
    <location>
        <begin position="1"/>
        <end position="15"/>
    </location>
</feature>
<feature type="region of interest" description="Disordered" evidence="1">
    <location>
        <begin position="585"/>
        <end position="604"/>
    </location>
</feature>
<dbReference type="Gene3D" id="3.90.226.10">
    <property type="entry name" value="2-enoyl-CoA Hydratase, Chain A, domain 1"/>
    <property type="match status" value="1"/>
</dbReference>
<accession>A0A4P7NPM0</accession>
<evidence type="ECO:0000256" key="1">
    <source>
        <dbReference type="SAM" id="MobiDB-lite"/>
    </source>
</evidence>
<dbReference type="EMBL" id="CP034209">
    <property type="protein sequence ID" value="QBZ64257.1"/>
    <property type="molecule type" value="Genomic_DNA"/>
</dbReference>
<proteinExistence type="predicted"/>
<feature type="chain" id="PRO_5020663809" evidence="2">
    <location>
        <begin position="16"/>
        <end position="773"/>
    </location>
</feature>
<dbReference type="InterPro" id="IPR052766">
    <property type="entry name" value="S41A_metabolite_peptidase"/>
</dbReference>
<evidence type="ECO:0000259" key="3">
    <source>
        <dbReference type="Pfam" id="PF03572"/>
    </source>
</evidence>
<feature type="region of interest" description="Disordered" evidence="1">
    <location>
        <begin position="717"/>
        <end position="748"/>
    </location>
</feature>
<name>A0A4P7NPM0_PYROR</name>
<dbReference type="GO" id="GO:0008236">
    <property type="term" value="F:serine-type peptidase activity"/>
    <property type="evidence" value="ECO:0007669"/>
    <property type="project" value="InterPro"/>
</dbReference>
<dbReference type="InterPro" id="IPR056186">
    <property type="entry name" value="PDZ_CPAF-rel"/>
</dbReference>
<evidence type="ECO:0000259" key="4">
    <source>
        <dbReference type="Pfam" id="PF23658"/>
    </source>
</evidence>
<evidence type="ECO:0000313" key="5">
    <source>
        <dbReference type="EMBL" id="QBZ64257.1"/>
    </source>
</evidence>